<name>A0A5N5MA44_9ROSI</name>
<feature type="region of interest" description="Disordered" evidence="1">
    <location>
        <begin position="160"/>
        <end position="183"/>
    </location>
</feature>
<organism evidence="4 5">
    <name type="scientific">Salix brachista</name>
    <dbReference type="NCBI Taxonomy" id="2182728"/>
    <lineage>
        <taxon>Eukaryota</taxon>
        <taxon>Viridiplantae</taxon>
        <taxon>Streptophyta</taxon>
        <taxon>Embryophyta</taxon>
        <taxon>Tracheophyta</taxon>
        <taxon>Spermatophyta</taxon>
        <taxon>Magnoliopsida</taxon>
        <taxon>eudicotyledons</taxon>
        <taxon>Gunneridae</taxon>
        <taxon>Pentapetalae</taxon>
        <taxon>rosids</taxon>
        <taxon>fabids</taxon>
        <taxon>Malpighiales</taxon>
        <taxon>Salicaceae</taxon>
        <taxon>Saliceae</taxon>
        <taxon>Salix</taxon>
    </lineage>
</organism>
<feature type="region of interest" description="Disordered" evidence="1">
    <location>
        <begin position="587"/>
        <end position="635"/>
    </location>
</feature>
<feature type="compositionally biased region" description="Polar residues" evidence="1">
    <location>
        <begin position="428"/>
        <end position="446"/>
    </location>
</feature>
<dbReference type="InterPro" id="IPR054722">
    <property type="entry name" value="PolX-like_BBD"/>
</dbReference>
<dbReference type="PANTHER" id="PTHR47481">
    <property type="match status" value="1"/>
</dbReference>
<accession>A0A5N5MA44</accession>
<gene>
    <name evidence="4" type="ORF">DKX38_009296</name>
</gene>
<keyword evidence="5" id="KW-1185">Reference proteome</keyword>
<dbReference type="EMBL" id="VDCV01000006">
    <property type="protein sequence ID" value="KAB5551985.1"/>
    <property type="molecule type" value="Genomic_DNA"/>
</dbReference>
<dbReference type="Pfam" id="PF22936">
    <property type="entry name" value="Pol_BBD"/>
    <property type="match status" value="1"/>
</dbReference>
<feature type="compositionally biased region" description="Polar residues" evidence="1">
    <location>
        <begin position="160"/>
        <end position="169"/>
    </location>
</feature>
<feature type="region of interest" description="Disordered" evidence="1">
    <location>
        <begin position="428"/>
        <end position="449"/>
    </location>
</feature>
<feature type="domain" description="Retrovirus-related Pol polyprotein from transposon TNT 1-94-like beta-barrel" evidence="3">
    <location>
        <begin position="254"/>
        <end position="333"/>
    </location>
</feature>
<feature type="region of interest" description="Disordered" evidence="1">
    <location>
        <begin position="218"/>
        <end position="245"/>
    </location>
</feature>
<evidence type="ECO:0000256" key="1">
    <source>
        <dbReference type="SAM" id="MobiDB-lite"/>
    </source>
</evidence>
<evidence type="ECO:0000259" key="3">
    <source>
        <dbReference type="Pfam" id="PF22936"/>
    </source>
</evidence>
<comment type="caution">
    <text evidence="4">The sequence shown here is derived from an EMBL/GenBank/DDBJ whole genome shotgun (WGS) entry which is preliminary data.</text>
</comment>
<dbReference type="Proteomes" id="UP000326939">
    <property type="component" value="Chromosome 6"/>
</dbReference>
<evidence type="ECO:0000313" key="4">
    <source>
        <dbReference type="EMBL" id="KAB5551985.1"/>
    </source>
</evidence>
<evidence type="ECO:0000313" key="5">
    <source>
        <dbReference type="Proteomes" id="UP000326939"/>
    </source>
</evidence>
<feature type="compositionally biased region" description="Polar residues" evidence="1">
    <location>
        <begin position="611"/>
        <end position="627"/>
    </location>
</feature>
<dbReference type="PANTHER" id="PTHR47481:SF22">
    <property type="entry name" value="RETROTRANSPOSON GAG DOMAIN-CONTAINING PROTEIN"/>
    <property type="match status" value="1"/>
</dbReference>
<dbReference type="AlphaFoldDB" id="A0A5N5MA44"/>
<feature type="signal peptide" evidence="2">
    <location>
        <begin position="1"/>
        <end position="15"/>
    </location>
</feature>
<protein>
    <recommendedName>
        <fullName evidence="3">Retrovirus-related Pol polyprotein from transposon TNT 1-94-like beta-barrel domain-containing protein</fullName>
    </recommendedName>
</protein>
<proteinExistence type="predicted"/>
<sequence length="649" mass="72456">MRSMRLMVMRRGLMAFFVPELMRLWQTKVWLTLETLFTTHSKARILQLRFQLQTLKKGNLSIHDYMLRMKSLTETIVSAGQQISDDELILYILGGLGHDYDSVVVNLTSRHDQVTLQEVQYMLQSQEMRLEQLNSPLASENLTPSANFATQFRKSLNLQSFNGYPSNSPGRNYTPGRGRGRGRWNRSNRLPLCQLCNRSGHIALKCYHRFDIAYQGQNNSSQGFRPPLPNPHGSHDNQQAYYSSSNASTSDNAWYLDSGATNHITADPSNLHSKTDYKGNSHLLIGNGQSLPITHLGSSVLHNFNTHTSLILNNILCVPQIAKNLLSIAKLTTDNPVFVEFHHNCCIVKDRYTRRELLRGTLCDGLYQLRIHQILPALHTSQSVFNYVNFPAKSFSLQSSIQSLFAQSSSAIPKLDLWHMRLGHPNLNDSNNSSCSADTGSTQLHSEGTPLIPLHSSPSASQCPPTPPVPQHISPQPQPITTVQTTNPPSHPMITRSKLGIFKPKTYMASILRNPPSSANVVSTPDSSQQVRSIISHLQTLFALKTLGSVTYFLGFETTRGADGIHLSQTKYTLDLLKKTNMLEAHPCPTPMNHSNKLHLQDSDPFEHGTESSQVNKDSVHGPSSESDPLDQPRTAMLGGHLAMVWYGR</sequence>
<feature type="compositionally biased region" description="Basic and acidic residues" evidence="1">
    <location>
        <begin position="599"/>
        <end position="610"/>
    </location>
</feature>
<feature type="chain" id="PRO_5024447425" description="Retrovirus-related Pol polyprotein from transposon TNT 1-94-like beta-barrel domain-containing protein" evidence="2">
    <location>
        <begin position="16"/>
        <end position="649"/>
    </location>
</feature>
<keyword evidence="2" id="KW-0732">Signal</keyword>
<reference evidence="5" key="1">
    <citation type="journal article" date="2019" name="Gigascience">
        <title>De novo genome assembly of the endangered Acer yangbiense, a plant species with extremely small populations endemic to Yunnan Province, China.</title>
        <authorList>
            <person name="Yang J."/>
            <person name="Wariss H.M."/>
            <person name="Tao L."/>
            <person name="Zhang R."/>
            <person name="Yun Q."/>
            <person name="Hollingsworth P."/>
            <person name="Dao Z."/>
            <person name="Luo G."/>
            <person name="Guo H."/>
            <person name="Ma Y."/>
            <person name="Sun W."/>
        </authorList>
    </citation>
    <scope>NUCLEOTIDE SEQUENCE [LARGE SCALE GENOMIC DNA]</scope>
    <source>
        <strain evidence="5">cv. br00</strain>
    </source>
</reference>
<dbReference type="Pfam" id="PF14223">
    <property type="entry name" value="Retrotran_gag_2"/>
    <property type="match status" value="1"/>
</dbReference>
<evidence type="ECO:0000256" key="2">
    <source>
        <dbReference type="SAM" id="SignalP"/>
    </source>
</evidence>
<feature type="compositionally biased region" description="Polar residues" evidence="1">
    <location>
        <begin position="236"/>
        <end position="245"/>
    </location>
</feature>